<feature type="transmembrane region" description="Helical" evidence="1">
    <location>
        <begin position="183"/>
        <end position="202"/>
    </location>
</feature>
<reference evidence="3 4" key="1">
    <citation type="submission" date="2018-06" db="EMBL/GenBank/DDBJ databases">
        <authorList>
            <person name="Zhirakovskaya E."/>
        </authorList>
    </citation>
    <scope>NUCLEOTIDE SEQUENCE [LARGE SCALE GENOMIC DNA]</scope>
    <source>
        <strain evidence="3 4">LY3</strain>
    </source>
</reference>
<keyword evidence="1" id="KW-0472">Membrane</keyword>
<feature type="transmembrane region" description="Helical" evidence="1">
    <location>
        <begin position="38"/>
        <end position="61"/>
    </location>
</feature>
<organism evidence="3 4">
    <name type="scientific">Pseudomonas fluorescens</name>
    <dbReference type="NCBI Taxonomy" id="294"/>
    <lineage>
        <taxon>Bacteria</taxon>
        <taxon>Pseudomonadati</taxon>
        <taxon>Pseudomonadota</taxon>
        <taxon>Gammaproteobacteria</taxon>
        <taxon>Pseudomonadales</taxon>
        <taxon>Pseudomonadaceae</taxon>
        <taxon>Pseudomonas</taxon>
    </lineage>
</organism>
<feature type="transmembrane region" description="Helical" evidence="1">
    <location>
        <begin position="7"/>
        <end position="26"/>
    </location>
</feature>
<dbReference type="GO" id="GO:0016020">
    <property type="term" value="C:membrane"/>
    <property type="evidence" value="ECO:0007669"/>
    <property type="project" value="TreeGrafter"/>
</dbReference>
<dbReference type="GO" id="GO:0000271">
    <property type="term" value="P:polysaccharide biosynthetic process"/>
    <property type="evidence" value="ECO:0007669"/>
    <property type="project" value="TreeGrafter"/>
</dbReference>
<feature type="transmembrane region" description="Helical" evidence="1">
    <location>
        <begin position="297"/>
        <end position="317"/>
    </location>
</feature>
<dbReference type="RefSeq" id="WP_111280371.1">
    <property type="nucleotide sequence ID" value="NZ_QLIN01000001.1"/>
</dbReference>
<dbReference type="InterPro" id="IPR002656">
    <property type="entry name" value="Acyl_transf_3_dom"/>
</dbReference>
<dbReference type="Pfam" id="PF01757">
    <property type="entry name" value="Acyl_transf_3"/>
    <property type="match status" value="1"/>
</dbReference>
<accession>A0A327NC79</accession>
<feature type="domain" description="Acyltransferase 3" evidence="2">
    <location>
        <begin position="3"/>
        <end position="312"/>
    </location>
</feature>
<keyword evidence="1" id="KW-1133">Transmembrane helix</keyword>
<feature type="transmembrane region" description="Helical" evidence="1">
    <location>
        <begin position="126"/>
        <end position="148"/>
    </location>
</feature>
<gene>
    <name evidence="3" type="ORF">DOZ80_03730</name>
</gene>
<keyword evidence="3" id="KW-0012">Acyltransferase</keyword>
<dbReference type="Proteomes" id="UP000249493">
    <property type="component" value="Unassembled WGS sequence"/>
</dbReference>
<dbReference type="PANTHER" id="PTHR23028">
    <property type="entry name" value="ACETYLTRANSFERASE"/>
    <property type="match status" value="1"/>
</dbReference>
<evidence type="ECO:0000256" key="1">
    <source>
        <dbReference type="SAM" id="Phobius"/>
    </source>
</evidence>
<dbReference type="AlphaFoldDB" id="A0A327NC79"/>
<evidence type="ECO:0000259" key="2">
    <source>
        <dbReference type="Pfam" id="PF01757"/>
    </source>
</evidence>
<dbReference type="GO" id="GO:0016747">
    <property type="term" value="F:acyltransferase activity, transferring groups other than amino-acyl groups"/>
    <property type="evidence" value="ECO:0007669"/>
    <property type="project" value="InterPro"/>
</dbReference>
<evidence type="ECO:0000313" key="4">
    <source>
        <dbReference type="Proteomes" id="UP000249493"/>
    </source>
</evidence>
<dbReference type="InterPro" id="IPR050879">
    <property type="entry name" value="Acyltransferase_3"/>
</dbReference>
<feature type="transmembrane region" description="Helical" evidence="1">
    <location>
        <begin position="82"/>
        <end position="106"/>
    </location>
</feature>
<protein>
    <submittedName>
        <fullName evidence="3">Acyltransferase</fullName>
    </submittedName>
</protein>
<feature type="transmembrane region" description="Helical" evidence="1">
    <location>
        <begin position="160"/>
        <end position="177"/>
    </location>
</feature>
<proteinExistence type="predicted"/>
<sequence>MLNSIQTLRALAAWMVVFHHYMQLVHNFQLTDPVSVAMQWYGAMGVDLFFVISGFVIYLSATGKNISPGAFVRHRLARVAPAYWIFSVITAVTLMVLPGLVPLTVFEPTFLLKSLMFIPAQNPSGIGLYPLMTVGWTLNYEMAFYVVFLASLLSPEKFRVPTIILGIFLLYKALPHLGDSLAFYHNPIVFEFAFGIVIAYAYQKKLVQRIPLIPALIMGAVSIGMIIHYGPTTHSPWKSGLPCAAILVAAISQERFFSRIEVVNKLGDWSYSTYLCHVLVISYMIKIQQTLNLGPVTTLAIIIGLVTVISGLSYNFIEKPISRWVKAYDKRPGVVPTGAPN</sequence>
<comment type="caution">
    <text evidence="3">The sequence shown here is derived from an EMBL/GenBank/DDBJ whole genome shotgun (WGS) entry which is preliminary data.</text>
</comment>
<keyword evidence="1" id="KW-0812">Transmembrane</keyword>
<feature type="transmembrane region" description="Helical" evidence="1">
    <location>
        <begin position="209"/>
        <end position="227"/>
    </location>
</feature>
<name>A0A327NC79_PSEFL</name>
<keyword evidence="3" id="KW-0808">Transferase</keyword>
<dbReference type="PANTHER" id="PTHR23028:SF131">
    <property type="entry name" value="BLR2367 PROTEIN"/>
    <property type="match status" value="1"/>
</dbReference>
<evidence type="ECO:0000313" key="3">
    <source>
        <dbReference type="EMBL" id="RAI72662.1"/>
    </source>
</evidence>
<dbReference type="EMBL" id="QLIN01000001">
    <property type="protein sequence ID" value="RAI72662.1"/>
    <property type="molecule type" value="Genomic_DNA"/>
</dbReference>